<dbReference type="Gene3D" id="3.80.10.10">
    <property type="entry name" value="Ribonuclease Inhibitor"/>
    <property type="match status" value="1"/>
</dbReference>
<dbReference type="Proteomes" id="UP000325081">
    <property type="component" value="Unassembled WGS sequence"/>
</dbReference>
<sequence>MEINSTTLVNLNLSSNSISGSLMPSLRNCLFVDLSRNLLSDDMFVVKNCDHNLEALDLSSSGLRGSLPTIPPMESLDLSNNALTGELSSNIGNWGRLKLLNLSNNNLSGQI</sequence>
<dbReference type="PANTHER" id="PTHR48003">
    <property type="entry name" value="OS07G0626500 PROTEIN"/>
    <property type="match status" value="1"/>
</dbReference>
<evidence type="ECO:0000313" key="2">
    <source>
        <dbReference type="Proteomes" id="UP000325081"/>
    </source>
</evidence>
<dbReference type="PRINTS" id="PR00019">
    <property type="entry name" value="LEURICHRPT"/>
</dbReference>
<keyword evidence="1" id="KW-0418">Kinase</keyword>
<dbReference type="PANTHER" id="PTHR48003:SF5">
    <property type="entry name" value="OS07G0626500 PROTEIN"/>
    <property type="match status" value="1"/>
</dbReference>
<keyword evidence="1" id="KW-0808">Transferase</keyword>
<keyword evidence="2" id="KW-1185">Reference proteome</keyword>
<name>A0A5A7RC95_STRAF</name>
<accession>A0A5A7RC95</accession>
<dbReference type="EMBL" id="BKCP01011625">
    <property type="protein sequence ID" value="GER54906.1"/>
    <property type="molecule type" value="Genomic_DNA"/>
</dbReference>
<dbReference type="SUPFAM" id="SSF52047">
    <property type="entry name" value="RNI-like"/>
    <property type="match status" value="1"/>
</dbReference>
<dbReference type="Pfam" id="PF00560">
    <property type="entry name" value="LRR_1"/>
    <property type="match status" value="4"/>
</dbReference>
<gene>
    <name evidence="1" type="ORF">STAS_32544</name>
</gene>
<reference evidence="2" key="1">
    <citation type="journal article" date="2019" name="Curr. Biol.">
        <title>Genome Sequence of Striga asiatica Provides Insight into the Evolution of Plant Parasitism.</title>
        <authorList>
            <person name="Yoshida S."/>
            <person name="Kim S."/>
            <person name="Wafula E.K."/>
            <person name="Tanskanen J."/>
            <person name="Kim Y.M."/>
            <person name="Honaas L."/>
            <person name="Yang Z."/>
            <person name="Spallek T."/>
            <person name="Conn C.E."/>
            <person name="Ichihashi Y."/>
            <person name="Cheong K."/>
            <person name="Cui S."/>
            <person name="Der J.P."/>
            <person name="Gundlach H."/>
            <person name="Jiao Y."/>
            <person name="Hori C."/>
            <person name="Ishida J.K."/>
            <person name="Kasahara H."/>
            <person name="Kiba T."/>
            <person name="Kim M.S."/>
            <person name="Koo N."/>
            <person name="Laohavisit A."/>
            <person name="Lee Y.H."/>
            <person name="Lumba S."/>
            <person name="McCourt P."/>
            <person name="Mortimer J.C."/>
            <person name="Mutuku J.M."/>
            <person name="Nomura T."/>
            <person name="Sasaki-Sekimoto Y."/>
            <person name="Seto Y."/>
            <person name="Wang Y."/>
            <person name="Wakatake T."/>
            <person name="Sakakibara H."/>
            <person name="Demura T."/>
            <person name="Yamaguchi S."/>
            <person name="Yoneyama K."/>
            <person name="Manabe R.I."/>
            <person name="Nelson D.C."/>
            <person name="Schulman A.H."/>
            <person name="Timko M.P."/>
            <person name="dePamphilis C.W."/>
            <person name="Choi D."/>
            <person name="Shirasu K."/>
        </authorList>
    </citation>
    <scope>NUCLEOTIDE SEQUENCE [LARGE SCALE GENOMIC DNA]</scope>
    <source>
        <strain evidence="2">cv. UVA1</strain>
    </source>
</reference>
<dbReference type="InterPro" id="IPR053059">
    <property type="entry name" value="Inactive_SerThr-Kinase_ABA"/>
</dbReference>
<evidence type="ECO:0000313" key="1">
    <source>
        <dbReference type="EMBL" id="GER54906.1"/>
    </source>
</evidence>
<dbReference type="InterPro" id="IPR032675">
    <property type="entry name" value="LRR_dom_sf"/>
</dbReference>
<keyword evidence="1" id="KW-0675">Receptor</keyword>
<proteinExistence type="predicted"/>
<dbReference type="InterPro" id="IPR001611">
    <property type="entry name" value="Leu-rich_rpt"/>
</dbReference>
<comment type="caution">
    <text evidence="1">The sequence shown here is derived from an EMBL/GenBank/DDBJ whole genome shotgun (WGS) entry which is preliminary data.</text>
</comment>
<protein>
    <submittedName>
        <fullName evidence="1">Leucine-rich receptor-like protein kinase family protein</fullName>
    </submittedName>
</protein>
<organism evidence="1 2">
    <name type="scientific">Striga asiatica</name>
    <name type="common">Asiatic witchweed</name>
    <name type="synonym">Buchnera asiatica</name>
    <dbReference type="NCBI Taxonomy" id="4170"/>
    <lineage>
        <taxon>Eukaryota</taxon>
        <taxon>Viridiplantae</taxon>
        <taxon>Streptophyta</taxon>
        <taxon>Embryophyta</taxon>
        <taxon>Tracheophyta</taxon>
        <taxon>Spermatophyta</taxon>
        <taxon>Magnoliopsida</taxon>
        <taxon>eudicotyledons</taxon>
        <taxon>Gunneridae</taxon>
        <taxon>Pentapetalae</taxon>
        <taxon>asterids</taxon>
        <taxon>lamiids</taxon>
        <taxon>Lamiales</taxon>
        <taxon>Orobanchaceae</taxon>
        <taxon>Buchnereae</taxon>
        <taxon>Striga</taxon>
    </lineage>
</organism>
<dbReference type="AlphaFoldDB" id="A0A5A7RC95"/>
<dbReference type="GO" id="GO:0016301">
    <property type="term" value="F:kinase activity"/>
    <property type="evidence" value="ECO:0007669"/>
    <property type="project" value="UniProtKB-KW"/>
</dbReference>